<comment type="caution">
    <text evidence="2">The sequence shown here is derived from an EMBL/GenBank/DDBJ whole genome shotgun (WGS) entry which is preliminary data.</text>
</comment>
<organism evidence="2 3">
    <name type="scientific">Rhodovulum euryhalinum</name>
    <dbReference type="NCBI Taxonomy" id="35805"/>
    <lineage>
        <taxon>Bacteria</taxon>
        <taxon>Pseudomonadati</taxon>
        <taxon>Pseudomonadota</taxon>
        <taxon>Alphaproteobacteria</taxon>
        <taxon>Rhodobacterales</taxon>
        <taxon>Paracoccaceae</taxon>
        <taxon>Rhodovulum</taxon>
    </lineage>
</organism>
<dbReference type="Proteomes" id="UP000295142">
    <property type="component" value="Unassembled WGS sequence"/>
</dbReference>
<sequence length="124" mass="13365">MVQRRVPPRPFNNAASQPGGPGRPMMLEMVLMQMQASTASSARAREIGQLAFMQWLGGLPGGCDFIAAARSALARVDAAGEATPALDTFRMLLAASVQMPPQPLDLRLPEPRRRGGARARRMPL</sequence>
<feature type="region of interest" description="Disordered" evidence="1">
    <location>
        <begin position="1"/>
        <end position="24"/>
    </location>
</feature>
<accession>A0A4R2KSU0</accession>
<evidence type="ECO:0000313" key="2">
    <source>
        <dbReference type="EMBL" id="TCO74116.1"/>
    </source>
</evidence>
<protein>
    <submittedName>
        <fullName evidence="2">Uncharacterized protein</fullName>
    </submittedName>
</protein>
<feature type="compositionally biased region" description="Basic residues" evidence="1">
    <location>
        <begin position="114"/>
        <end position="124"/>
    </location>
</feature>
<keyword evidence="3" id="KW-1185">Reference proteome</keyword>
<feature type="region of interest" description="Disordered" evidence="1">
    <location>
        <begin position="102"/>
        <end position="124"/>
    </location>
</feature>
<evidence type="ECO:0000313" key="3">
    <source>
        <dbReference type="Proteomes" id="UP000295142"/>
    </source>
</evidence>
<name>A0A4R2KSU0_9RHOB</name>
<reference evidence="2 3" key="1">
    <citation type="submission" date="2019-03" db="EMBL/GenBank/DDBJ databases">
        <title>Genomic Encyclopedia of Type Strains, Phase IV (KMG-IV): sequencing the most valuable type-strain genomes for metagenomic binning, comparative biology and taxonomic classification.</title>
        <authorList>
            <person name="Goeker M."/>
        </authorList>
    </citation>
    <scope>NUCLEOTIDE SEQUENCE [LARGE SCALE GENOMIC DNA]</scope>
    <source>
        <strain evidence="2 3">DSM 4868</strain>
    </source>
</reference>
<dbReference type="EMBL" id="SLWW01000001">
    <property type="protein sequence ID" value="TCO74116.1"/>
    <property type="molecule type" value="Genomic_DNA"/>
</dbReference>
<dbReference type="AlphaFoldDB" id="A0A4R2KSU0"/>
<dbReference type="OrthoDB" id="7877183at2"/>
<proteinExistence type="predicted"/>
<gene>
    <name evidence="2" type="ORF">EV655_101275</name>
</gene>
<dbReference type="RefSeq" id="WP_132540633.1">
    <property type="nucleotide sequence ID" value="NZ_SLWW01000001.1"/>
</dbReference>
<evidence type="ECO:0000256" key="1">
    <source>
        <dbReference type="SAM" id="MobiDB-lite"/>
    </source>
</evidence>